<feature type="region of interest" description="Disordered" evidence="8">
    <location>
        <begin position="122"/>
        <end position="146"/>
    </location>
</feature>
<sequence length="299" mass="32748" precursor="true">MNRSCAAQIPHRLVSVCIAITFAVASSVGSNHPLSAQQQTVDDSAAQSTADSQSNRSQQVRTWLVDGVERQAIVSLPADSQTPPTALVFVFHGHGGTMNRALTMFAMDRHWPESIVVSPQGLRTPGLLTDSDGKKPDWQTSPGQQNDRDLKFFDAMLASLKQEHNIDQQQIFATGHSNGAAFCYLLWALRGDTLTATAPSAGAITLKLRRLLKPKPAMLLAGENDQLVKFAWQQRSIEFVRRLNHCDDQPTTAGNLHTYPSKLQMPLQAYIHPGGHRFATEAAPAIAKFFQSQSKPDTP</sequence>
<dbReference type="Gene3D" id="3.40.50.1820">
    <property type="entry name" value="alpha/beta hydrolase"/>
    <property type="match status" value="1"/>
</dbReference>
<dbReference type="GO" id="GO:0005576">
    <property type="term" value="C:extracellular region"/>
    <property type="evidence" value="ECO:0007669"/>
    <property type="project" value="UniProtKB-SubCell"/>
</dbReference>
<evidence type="ECO:0000256" key="3">
    <source>
        <dbReference type="ARBA" id="ARBA00022651"/>
    </source>
</evidence>
<feature type="region of interest" description="Disordered" evidence="8">
    <location>
        <begin position="33"/>
        <end position="59"/>
    </location>
</feature>
<evidence type="ECO:0008006" key="12">
    <source>
        <dbReference type="Google" id="ProtNLM"/>
    </source>
</evidence>
<dbReference type="KEGG" id="rlc:K227x_61790"/>
<reference evidence="10 11" key="1">
    <citation type="submission" date="2019-02" db="EMBL/GenBank/DDBJ databases">
        <title>Deep-cultivation of Planctomycetes and their phenomic and genomic characterization uncovers novel biology.</title>
        <authorList>
            <person name="Wiegand S."/>
            <person name="Jogler M."/>
            <person name="Boedeker C."/>
            <person name="Pinto D."/>
            <person name="Vollmers J."/>
            <person name="Rivas-Marin E."/>
            <person name="Kohn T."/>
            <person name="Peeters S.H."/>
            <person name="Heuer A."/>
            <person name="Rast P."/>
            <person name="Oberbeckmann S."/>
            <person name="Bunk B."/>
            <person name="Jeske O."/>
            <person name="Meyerdierks A."/>
            <person name="Storesund J.E."/>
            <person name="Kallscheuer N."/>
            <person name="Luecker S."/>
            <person name="Lage O.M."/>
            <person name="Pohl T."/>
            <person name="Merkel B.J."/>
            <person name="Hornburger P."/>
            <person name="Mueller R.-W."/>
            <person name="Bruemmer F."/>
            <person name="Labrenz M."/>
            <person name="Spormann A.M."/>
            <person name="Op den Camp H."/>
            <person name="Overmann J."/>
            <person name="Amann R."/>
            <person name="Jetten M.S.M."/>
            <person name="Mascher T."/>
            <person name="Medema M.H."/>
            <person name="Devos D.P."/>
            <person name="Kaster A.-K."/>
            <person name="Ovreas L."/>
            <person name="Rohde M."/>
            <person name="Galperin M.Y."/>
            <person name="Jogler C."/>
        </authorList>
    </citation>
    <scope>NUCLEOTIDE SEQUENCE [LARGE SCALE GENOMIC DNA]</scope>
    <source>
        <strain evidence="10 11">K22_7</strain>
    </source>
</reference>
<keyword evidence="3" id="KW-0858">Xylan degradation</keyword>
<feature type="signal peptide" evidence="9">
    <location>
        <begin position="1"/>
        <end position="25"/>
    </location>
</feature>
<proteinExistence type="predicted"/>
<protein>
    <recommendedName>
        <fullName evidence="12">Alpha/beta hydrolase family protein</fullName>
    </recommendedName>
</protein>
<dbReference type="PANTHER" id="PTHR38050:SF2">
    <property type="entry name" value="FERULOYL ESTERASE C-RELATED"/>
    <property type="match status" value="1"/>
</dbReference>
<evidence type="ECO:0000313" key="11">
    <source>
        <dbReference type="Proteomes" id="UP000318538"/>
    </source>
</evidence>
<evidence type="ECO:0000256" key="8">
    <source>
        <dbReference type="SAM" id="MobiDB-lite"/>
    </source>
</evidence>
<evidence type="ECO:0000313" key="10">
    <source>
        <dbReference type="EMBL" id="QDT07751.1"/>
    </source>
</evidence>
<dbReference type="GO" id="GO:0030600">
    <property type="term" value="F:feruloyl esterase activity"/>
    <property type="evidence" value="ECO:0007669"/>
    <property type="project" value="InterPro"/>
</dbReference>
<dbReference type="InterPro" id="IPR029058">
    <property type="entry name" value="AB_hydrolase_fold"/>
</dbReference>
<dbReference type="InterPro" id="IPR043595">
    <property type="entry name" value="FaeB/C/D"/>
</dbReference>
<organism evidence="10 11">
    <name type="scientific">Rubripirellula lacrimiformis</name>
    <dbReference type="NCBI Taxonomy" id="1930273"/>
    <lineage>
        <taxon>Bacteria</taxon>
        <taxon>Pseudomonadati</taxon>
        <taxon>Planctomycetota</taxon>
        <taxon>Planctomycetia</taxon>
        <taxon>Pirellulales</taxon>
        <taxon>Pirellulaceae</taxon>
        <taxon>Rubripirellula</taxon>
    </lineage>
</organism>
<keyword evidence="6" id="KW-0119">Carbohydrate metabolism</keyword>
<keyword evidence="11" id="KW-1185">Reference proteome</keyword>
<name>A0A517NKU9_9BACT</name>
<keyword evidence="2" id="KW-0964">Secreted</keyword>
<comment type="subcellular location">
    <subcellularLocation>
        <location evidence="1">Secreted</location>
    </subcellularLocation>
</comment>
<dbReference type="RefSeq" id="WP_218933616.1">
    <property type="nucleotide sequence ID" value="NZ_CP036525.1"/>
</dbReference>
<evidence type="ECO:0000256" key="6">
    <source>
        <dbReference type="ARBA" id="ARBA00023277"/>
    </source>
</evidence>
<evidence type="ECO:0000256" key="5">
    <source>
        <dbReference type="ARBA" id="ARBA00022801"/>
    </source>
</evidence>
<evidence type="ECO:0000256" key="9">
    <source>
        <dbReference type="SAM" id="SignalP"/>
    </source>
</evidence>
<dbReference type="SUPFAM" id="SSF53474">
    <property type="entry name" value="alpha/beta-Hydrolases"/>
    <property type="match status" value="1"/>
</dbReference>
<dbReference type="EMBL" id="CP036525">
    <property type="protein sequence ID" value="QDT07751.1"/>
    <property type="molecule type" value="Genomic_DNA"/>
</dbReference>
<evidence type="ECO:0000256" key="2">
    <source>
        <dbReference type="ARBA" id="ARBA00022525"/>
    </source>
</evidence>
<gene>
    <name evidence="10" type="ORF">K227x_61790</name>
</gene>
<evidence type="ECO:0000256" key="7">
    <source>
        <dbReference type="ARBA" id="ARBA00023326"/>
    </source>
</evidence>
<accession>A0A517NKU9</accession>
<dbReference type="PANTHER" id="PTHR38050">
    <property type="match status" value="1"/>
</dbReference>
<feature type="chain" id="PRO_5021733602" description="Alpha/beta hydrolase family protein" evidence="9">
    <location>
        <begin position="26"/>
        <end position="299"/>
    </location>
</feature>
<evidence type="ECO:0000256" key="4">
    <source>
        <dbReference type="ARBA" id="ARBA00022729"/>
    </source>
</evidence>
<dbReference type="Proteomes" id="UP000318538">
    <property type="component" value="Chromosome"/>
</dbReference>
<keyword evidence="5" id="KW-0378">Hydrolase</keyword>
<feature type="compositionally biased region" description="Low complexity" evidence="8">
    <location>
        <begin position="42"/>
        <end position="54"/>
    </location>
</feature>
<keyword evidence="7" id="KW-0624">Polysaccharide degradation</keyword>
<keyword evidence="4 9" id="KW-0732">Signal</keyword>
<evidence type="ECO:0000256" key="1">
    <source>
        <dbReference type="ARBA" id="ARBA00004613"/>
    </source>
</evidence>
<dbReference type="AlphaFoldDB" id="A0A517NKU9"/>
<dbReference type="GO" id="GO:0045493">
    <property type="term" value="P:xylan catabolic process"/>
    <property type="evidence" value="ECO:0007669"/>
    <property type="project" value="UniProtKB-KW"/>
</dbReference>